<dbReference type="AlphaFoldDB" id="A0A5N6P5Q8"/>
<keyword evidence="6" id="KW-1185">Reference proteome</keyword>
<evidence type="ECO:0000313" key="5">
    <source>
        <dbReference type="EMBL" id="KAD5960919.1"/>
    </source>
</evidence>
<keyword evidence="2" id="KW-0863">Zinc-finger</keyword>
<dbReference type="Proteomes" id="UP000326396">
    <property type="component" value="Linkage Group LG14"/>
</dbReference>
<evidence type="ECO:0000313" key="6">
    <source>
        <dbReference type="Proteomes" id="UP000326396"/>
    </source>
</evidence>
<dbReference type="EMBL" id="SZYD01000006">
    <property type="protein sequence ID" value="KAD5960919.1"/>
    <property type="molecule type" value="Genomic_DNA"/>
</dbReference>
<dbReference type="PANTHER" id="PTHR33248">
    <property type="entry name" value="ZINC ION-BINDING PROTEIN"/>
    <property type="match status" value="1"/>
</dbReference>
<dbReference type="InterPro" id="IPR010666">
    <property type="entry name" value="Znf_GRF"/>
</dbReference>
<proteinExistence type="predicted"/>
<name>A0A5N6P5Q8_9ASTR</name>
<keyword evidence="3" id="KW-0862">Zinc</keyword>
<evidence type="ECO:0000256" key="3">
    <source>
        <dbReference type="ARBA" id="ARBA00022833"/>
    </source>
</evidence>
<dbReference type="Pfam" id="PF06839">
    <property type="entry name" value="Zn_ribbon_GRF"/>
    <property type="match status" value="1"/>
</dbReference>
<sequence>MSSLSSNEHLILCNCGGSTTIKTSWTQQNPGRRFFCCDGRCGFVRWVDPPVTDRASLLITGLVNSLKREREQAAQQERTIRKLKWLLIGSWGFIVWNWI</sequence>
<reference evidence="5 6" key="1">
    <citation type="submission" date="2019-05" db="EMBL/GenBank/DDBJ databases">
        <title>Mikania micrantha, genome provides insights into the molecular mechanism of rapid growth.</title>
        <authorList>
            <person name="Liu B."/>
        </authorList>
    </citation>
    <scope>NUCLEOTIDE SEQUENCE [LARGE SCALE GENOMIC DNA]</scope>
    <source>
        <strain evidence="5">NLD-2019</strain>
        <tissue evidence="5">Leaf</tissue>
    </source>
</reference>
<accession>A0A5N6P5Q8</accession>
<organism evidence="5 6">
    <name type="scientific">Mikania micrantha</name>
    <name type="common">bitter vine</name>
    <dbReference type="NCBI Taxonomy" id="192012"/>
    <lineage>
        <taxon>Eukaryota</taxon>
        <taxon>Viridiplantae</taxon>
        <taxon>Streptophyta</taxon>
        <taxon>Embryophyta</taxon>
        <taxon>Tracheophyta</taxon>
        <taxon>Spermatophyta</taxon>
        <taxon>Magnoliopsida</taxon>
        <taxon>eudicotyledons</taxon>
        <taxon>Gunneridae</taxon>
        <taxon>Pentapetalae</taxon>
        <taxon>asterids</taxon>
        <taxon>campanulids</taxon>
        <taxon>Asterales</taxon>
        <taxon>Asteraceae</taxon>
        <taxon>Asteroideae</taxon>
        <taxon>Heliantheae alliance</taxon>
        <taxon>Eupatorieae</taxon>
        <taxon>Mikania</taxon>
    </lineage>
</organism>
<keyword evidence="1" id="KW-0479">Metal-binding</keyword>
<comment type="caution">
    <text evidence="5">The sequence shown here is derived from an EMBL/GenBank/DDBJ whole genome shotgun (WGS) entry which is preliminary data.</text>
</comment>
<dbReference type="GO" id="GO:0008270">
    <property type="term" value="F:zinc ion binding"/>
    <property type="evidence" value="ECO:0007669"/>
    <property type="project" value="UniProtKB-KW"/>
</dbReference>
<evidence type="ECO:0000259" key="4">
    <source>
        <dbReference type="Pfam" id="PF06839"/>
    </source>
</evidence>
<gene>
    <name evidence="5" type="ORF">E3N88_12392</name>
</gene>
<evidence type="ECO:0000256" key="1">
    <source>
        <dbReference type="ARBA" id="ARBA00022723"/>
    </source>
</evidence>
<dbReference type="OrthoDB" id="1303584at2759"/>
<feature type="domain" description="GRF-type" evidence="4">
    <location>
        <begin position="12"/>
        <end position="48"/>
    </location>
</feature>
<evidence type="ECO:0000256" key="2">
    <source>
        <dbReference type="ARBA" id="ARBA00022771"/>
    </source>
</evidence>
<protein>
    <recommendedName>
        <fullName evidence="4">GRF-type domain-containing protein</fullName>
    </recommendedName>
</protein>